<evidence type="ECO:0000256" key="4">
    <source>
        <dbReference type="ARBA" id="ARBA00022825"/>
    </source>
</evidence>
<dbReference type="Pfam" id="PF00082">
    <property type="entry name" value="Peptidase_S8"/>
    <property type="match status" value="1"/>
</dbReference>
<dbReference type="EMBL" id="RJJR01000007">
    <property type="protein sequence ID" value="RNI36590.1"/>
    <property type="molecule type" value="Genomic_DNA"/>
</dbReference>
<evidence type="ECO:0000256" key="2">
    <source>
        <dbReference type="ARBA" id="ARBA00022670"/>
    </source>
</evidence>
<feature type="domain" description="Secretion system C-terminal sorting" evidence="7">
    <location>
        <begin position="490"/>
        <end position="565"/>
    </location>
</feature>
<gene>
    <name evidence="8" type="ORF">EFY79_09685</name>
</gene>
<feature type="active site" description="Charge relay system" evidence="5">
    <location>
        <position position="235"/>
    </location>
</feature>
<dbReference type="GO" id="GO:0004252">
    <property type="term" value="F:serine-type endopeptidase activity"/>
    <property type="evidence" value="ECO:0007669"/>
    <property type="project" value="UniProtKB-UniRule"/>
</dbReference>
<dbReference type="InterPro" id="IPR036852">
    <property type="entry name" value="Peptidase_S8/S53_dom_sf"/>
</dbReference>
<dbReference type="PRINTS" id="PR00723">
    <property type="entry name" value="SUBTILISIN"/>
</dbReference>
<dbReference type="InterPro" id="IPR026444">
    <property type="entry name" value="Secre_tail"/>
</dbReference>
<dbReference type="Pfam" id="PF18962">
    <property type="entry name" value="Por_Secre_tail"/>
    <property type="match status" value="1"/>
</dbReference>
<keyword evidence="3 5" id="KW-0378">Hydrolase</keyword>
<organism evidence="8 9">
    <name type="scientific">Hanamia caeni</name>
    <dbReference type="NCBI Taxonomy" id="2294116"/>
    <lineage>
        <taxon>Bacteria</taxon>
        <taxon>Pseudomonadati</taxon>
        <taxon>Bacteroidota</taxon>
        <taxon>Chitinophagia</taxon>
        <taxon>Chitinophagales</taxon>
        <taxon>Chitinophagaceae</taxon>
        <taxon>Hanamia</taxon>
    </lineage>
</organism>
<dbReference type="NCBIfam" id="TIGR04183">
    <property type="entry name" value="Por_Secre_tail"/>
    <property type="match status" value="1"/>
</dbReference>
<keyword evidence="4 5" id="KW-0720">Serine protease</keyword>
<protein>
    <submittedName>
        <fullName evidence="8">T9SS C-terminal target domain-containing protein</fullName>
    </submittedName>
</protein>
<dbReference type="Gene3D" id="3.40.50.200">
    <property type="entry name" value="Peptidase S8/S53 domain"/>
    <property type="match status" value="1"/>
</dbReference>
<evidence type="ECO:0000313" key="9">
    <source>
        <dbReference type="Proteomes" id="UP000267223"/>
    </source>
</evidence>
<evidence type="ECO:0000259" key="6">
    <source>
        <dbReference type="Pfam" id="PF00082"/>
    </source>
</evidence>
<proteinExistence type="inferred from homology"/>
<keyword evidence="2 5" id="KW-0645">Protease</keyword>
<accession>A0A3M9NFM9</accession>
<comment type="similarity">
    <text evidence="1 5">Belongs to the peptidase S8 family.</text>
</comment>
<dbReference type="InterPro" id="IPR000209">
    <property type="entry name" value="Peptidase_S8/S53_dom"/>
</dbReference>
<dbReference type="SUPFAM" id="SSF52743">
    <property type="entry name" value="Subtilisin-like"/>
    <property type="match status" value="1"/>
</dbReference>
<evidence type="ECO:0000313" key="8">
    <source>
        <dbReference type="EMBL" id="RNI36590.1"/>
    </source>
</evidence>
<evidence type="ECO:0000256" key="1">
    <source>
        <dbReference type="ARBA" id="ARBA00011073"/>
    </source>
</evidence>
<evidence type="ECO:0000259" key="7">
    <source>
        <dbReference type="Pfam" id="PF18962"/>
    </source>
</evidence>
<dbReference type="AlphaFoldDB" id="A0A3M9NFM9"/>
<sequence>MRKEFLFLVIIIFFSLDSFAQFTKYVVSFTDKAGTPFSISDPSKFLSEKAIERRAKQHIAIDETDLPIVSAYIDSIRSVENVTVLDGSKWLNQICIATADSLAILKINSFSFVAKTSPVKRLVRSNVAERNQSPEWAQKNKFSKETKGILSPASPPVSGNYYSYGNSYAQVHIHNGEYLHNNGFRGKGMLIAIIDAGFYHYRSLPAFDSVNLNNKIIDTYDFVDNEASVDEDNYHGMMCFSIIAGNIPGELVGSCPDANFLLYRSEDVASESPVEEQYWIAAAERADSAGADIISTSLGYNTFDNPVFDYTYKDMNGHTSMIAKAATLAAKKGMIVLAAAGNEGDDSWHYITTPGDADSIITVGAVDTLGIPAPFSSYGPSSDGRVKPTAASVGSGTAISSTSGTIQAGSGTSFATPNLAGLVTCLWQAFPDFTNMQIIDAVKKSSSIYNAPDNRIGYGLPDFKKAFDDLTNQEIIRNIAPVLQNNFIKIFPNPFKNNFTIAVNPPLTSVATFSLYDAAGKLYFAKKVSVQSGVIQVIHFNQMQLLQKGIYILKYNDGKNKKSLKLMAQ</sequence>
<feature type="active site" description="Charge relay system" evidence="5">
    <location>
        <position position="413"/>
    </location>
</feature>
<dbReference type="InterPro" id="IPR050131">
    <property type="entry name" value="Peptidase_S8_subtilisin-like"/>
</dbReference>
<keyword evidence="9" id="KW-1185">Reference proteome</keyword>
<feature type="active site" description="Charge relay system" evidence="5">
    <location>
        <position position="195"/>
    </location>
</feature>
<comment type="caution">
    <text evidence="8">The sequence shown here is derived from an EMBL/GenBank/DDBJ whole genome shotgun (WGS) entry which is preliminary data.</text>
</comment>
<dbReference type="InterPro" id="IPR015500">
    <property type="entry name" value="Peptidase_S8_subtilisin-rel"/>
</dbReference>
<name>A0A3M9NFM9_9BACT</name>
<dbReference type="Proteomes" id="UP000267223">
    <property type="component" value="Unassembled WGS sequence"/>
</dbReference>
<reference evidence="8 9" key="1">
    <citation type="submission" date="2018-11" db="EMBL/GenBank/DDBJ databases">
        <title>Draft genome sequence of Ferruginibacter sp. BO-59.</title>
        <authorList>
            <person name="Im W.T."/>
        </authorList>
    </citation>
    <scope>NUCLEOTIDE SEQUENCE [LARGE SCALE GENOMIC DNA]</scope>
    <source>
        <strain evidence="8 9">BO-59</strain>
    </source>
</reference>
<dbReference type="GO" id="GO:0006508">
    <property type="term" value="P:proteolysis"/>
    <property type="evidence" value="ECO:0007669"/>
    <property type="project" value="UniProtKB-KW"/>
</dbReference>
<dbReference type="OrthoDB" id="9792152at2"/>
<feature type="domain" description="Peptidase S8/S53" evidence="6">
    <location>
        <begin position="186"/>
        <end position="459"/>
    </location>
</feature>
<dbReference type="PIRSF" id="PIRSF037903">
    <property type="entry name" value="Subtilisin_rel_GFO_2223"/>
    <property type="match status" value="1"/>
</dbReference>
<evidence type="ECO:0000256" key="5">
    <source>
        <dbReference type="PROSITE-ProRule" id="PRU01240"/>
    </source>
</evidence>
<dbReference type="PANTHER" id="PTHR43806:SF67">
    <property type="entry name" value="EGF-LIKE DOMAIN-CONTAINING PROTEIN"/>
    <property type="match status" value="1"/>
</dbReference>
<dbReference type="RefSeq" id="WP_123120508.1">
    <property type="nucleotide sequence ID" value="NZ_RJJR01000007.1"/>
</dbReference>
<dbReference type="InterPro" id="IPR017317">
    <property type="entry name" value="Pept_S8_subtilisin_bacteroid-2"/>
</dbReference>
<dbReference type="PANTHER" id="PTHR43806">
    <property type="entry name" value="PEPTIDASE S8"/>
    <property type="match status" value="1"/>
</dbReference>
<evidence type="ECO:0000256" key="3">
    <source>
        <dbReference type="ARBA" id="ARBA00022801"/>
    </source>
</evidence>
<dbReference type="PROSITE" id="PS51892">
    <property type="entry name" value="SUBTILASE"/>
    <property type="match status" value="1"/>
</dbReference>